<dbReference type="PANTHER" id="PTHR43877">
    <property type="entry name" value="AMINOALKYLPHOSPHONATE N-ACETYLTRANSFERASE-RELATED-RELATED"/>
    <property type="match status" value="1"/>
</dbReference>
<dbReference type="InterPro" id="IPR016181">
    <property type="entry name" value="Acyl_CoA_acyltransferase"/>
</dbReference>
<name>A0A497Z186_9RHOB</name>
<dbReference type="PANTHER" id="PTHR43877:SF8">
    <property type="entry name" value="N-ACETYLGLUTAMATE SYNTHASE-RELATED"/>
    <property type="match status" value="1"/>
</dbReference>
<reference evidence="4 5" key="1">
    <citation type="submission" date="2018-10" db="EMBL/GenBank/DDBJ databases">
        <title>Genomic Encyclopedia of Archaeal and Bacterial Type Strains, Phase II (KMG-II): from individual species to whole genera.</title>
        <authorList>
            <person name="Goeker M."/>
        </authorList>
    </citation>
    <scope>NUCLEOTIDE SEQUENCE [LARGE SCALE GENOMIC DNA]</scope>
    <source>
        <strain evidence="4 5">DSM 29317</strain>
    </source>
</reference>
<gene>
    <name evidence="4" type="ORF">CLV75_3698</name>
</gene>
<proteinExistence type="predicted"/>
<dbReference type="GO" id="GO:0005840">
    <property type="term" value="C:ribosome"/>
    <property type="evidence" value="ECO:0007669"/>
    <property type="project" value="UniProtKB-KW"/>
</dbReference>
<dbReference type="RefSeq" id="WP_010441108.1">
    <property type="nucleotide sequence ID" value="NZ_AEYW01000007.1"/>
</dbReference>
<keyword evidence="4" id="KW-0687">Ribonucleoprotein</keyword>
<dbReference type="Pfam" id="PF13508">
    <property type="entry name" value="Acetyltransf_7"/>
    <property type="match status" value="1"/>
</dbReference>
<dbReference type="InterPro" id="IPR050832">
    <property type="entry name" value="Bact_Acetyltransf"/>
</dbReference>
<dbReference type="CDD" id="cd04301">
    <property type="entry name" value="NAT_SF"/>
    <property type="match status" value="1"/>
</dbReference>
<evidence type="ECO:0000313" key="5">
    <source>
        <dbReference type="Proteomes" id="UP000271700"/>
    </source>
</evidence>
<dbReference type="EMBL" id="RCCT01000006">
    <property type="protein sequence ID" value="RLK00703.1"/>
    <property type="molecule type" value="Genomic_DNA"/>
</dbReference>
<dbReference type="GO" id="GO:0016747">
    <property type="term" value="F:acyltransferase activity, transferring groups other than amino-acyl groups"/>
    <property type="evidence" value="ECO:0007669"/>
    <property type="project" value="InterPro"/>
</dbReference>
<dbReference type="OrthoDB" id="3389160at2"/>
<keyword evidence="1" id="KW-0808">Transferase</keyword>
<dbReference type="Proteomes" id="UP000271700">
    <property type="component" value="Unassembled WGS sequence"/>
</dbReference>
<feature type="domain" description="N-acetyltransferase" evidence="3">
    <location>
        <begin position="1"/>
        <end position="172"/>
    </location>
</feature>
<comment type="caution">
    <text evidence="4">The sequence shown here is derived from an EMBL/GenBank/DDBJ whole genome shotgun (WGS) entry which is preliminary data.</text>
</comment>
<keyword evidence="5" id="KW-1185">Reference proteome</keyword>
<dbReference type="PROSITE" id="PS51186">
    <property type="entry name" value="GNAT"/>
    <property type="match status" value="1"/>
</dbReference>
<dbReference type="SUPFAM" id="SSF55729">
    <property type="entry name" value="Acyl-CoA N-acyltransferases (Nat)"/>
    <property type="match status" value="1"/>
</dbReference>
<protein>
    <submittedName>
        <fullName evidence="4">Ribosomal protein S18 acetylase RimI-like enzyme</fullName>
    </submittedName>
</protein>
<evidence type="ECO:0000256" key="2">
    <source>
        <dbReference type="ARBA" id="ARBA00023315"/>
    </source>
</evidence>
<accession>A0A497Z186</accession>
<evidence type="ECO:0000259" key="3">
    <source>
        <dbReference type="PROSITE" id="PS51186"/>
    </source>
</evidence>
<evidence type="ECO:0000313" key="4">
    <source>
        <dbReference type="EMBL" id="RLK00703.1"/>
    </source>
</evidence>
<keyword evidence="4" id="KW-0689">Ribosomal protein</keyword>
<dbReference type="InterPro" id="IPR000182">
    <property type="entry name" value="GNAT_dom"/>
</dbReference>
<evidence type="ECO:0000256" key="1">
    <source>
        <dbReference type="ARBA" id="ARBA00022679"/>
    </source>
</evidence>
<dbReference type="STRING" id="981384.GCA_000192475_02649"/>
<organism evidence="4 5">
    <name type="scientific">Ruegeria conchae</name>
    <dbReference type="NCBI Taxonomy" id="981384"/>
    <lineage>
        <taxon>Bacteria</taxon>
        <taxon>Pseudomonadati</taxon>
        <taxon>Pseudomonadota</taxon>
        <taxon>Alphaproteobacteria</taxon>
        <taxon>Rhodobacterales</taxon>
        <taxon>Roseobacteraceae</taxon>
        <taxon>Ruegeria</taxon>
    </lineage>
</organism>
<keyword evidence="2" id="KW-0012">Acyltransferase</keyword>
<sequence>MISRLPEAFFDAALEDLSDILHRCVHTGSSIGFILPFSHEAALTYWRDRVRPGLRQGTLDLFVAYGDGRIQGTVQLIQATMPNQPHRADVAKLLVHPDARRRGLGRALMTALEARAVELEKSLLVLDTRSSDPSRVLYQSLGFQISGEIPNYCRNPFENRLEPTTYMFKDLSLLPVVKTVG</sequence>
<dbReference type="AlphaFoldDB" id="A0A497Z186"/>
<dbReference type="Gene3D" id="3.40.630.30">
    <property type="match status" value="1"/>
</dbReference>